<dbReference type="CDD" id="cd22954">
    <property type="entry name" value="PLL_lectin"/>
    <property type="match status" value="1"/>
</dbReference>
<evidence type="ECO:0000313" key="6">
    <source>
        <dbReference type="Proteomes" id="UP000620075"/>
    </source>
</evidence>
<dbReference type="InterPro" id="IPR016047">
    <property type="entry name" value="M23ase_b-sheet_dom"/>
</dbReference>
<comment type="caution">
    <text evidence="5">The sequence shown here is derived from an EMBL/GenBank/DDBJ whole genome shotgun (WGS) entry which is preliminary data.</text>
</comment>
<dbReference type="SUPFAM" id="SSF51261">
    <property type="entry name" value="Duplicated hybrid motif"/>
    <property type="match status" value="1"/>
</dbReference>
<organism evidence="5 6">
    <name type="scientific">Candidatus Dormiibacter inghamiae</name>
    <dbReference type="NCBI Taxonomy" id="3127013"/>
    <lineage>
        <taxon>Bacteria</taxon>
        <taxon>Bacillati</taxon>
        <taxon>Candidatus Dormiibacterota</taxon>
        <taxon>Candidatus Dormibacteria</taxon>
        <taxon>Candidatus Dormibacterales</taxon>
        <taxon>Candidatus Dormibacteraceae</taxon>
        <taxon>Candidatus Dormiibacter</taxon>
    </lineage>
</organism>
<feature type="region of interest" description="Disordered" evidence="1">
    <location>
        <begin position="28"/>
        <end position="76"/>
    </location>
</feature>
<keyword evidence="2" id="KW-0732">Signal</keyword>
<feature type="domain" description="M23ase beta-sheet core" evidence="3">
    <location>
        <begin position="146"/>
        <end position="234"/>
    </location>
</feature>
<dbReference type="CDD" id="cd12797">
    <property type="entry name" value="M23_peptidase"/>
    <property type="match status" value="1"/>
</dbReference>
<feature type="chain" id="PRO_5037771745" evidence="2">
    <location>
        <begin position="32"/>
        <end position="603"/>
    </location>
</feature>
<evidence type="ECO:0000259" key="3">
    <source>
        <dbReference type="Pfam" id="PF01551"/>
    </source>
</evidence>
<proteinExistence type="predicted"/>
<dbReference type="EMBL" id="JAEKNQ010000019">
    <property type="protein sequence ID" value="MBJ7602472.1"/>
    <property type="molecule type" value="Genomic_DNA"/>
</dbReference>
<evidence type="ECO:0000259" key="4">
    <source>
        <dbReference type="Pfam" id="PF26607"/>
    </source>
</evidence>
<dbReference type="PANTHER" id="PTHR21666:SF270">
    <property type="entry name" value="MUREIN HYDROLASE ACTIVATOR ENVC"/>
    <property type="match status" value="1"/>
</dbReference>
<dbReference type="InterPro" id="IPR058502">
    <property type="entry name" value="PLL-like_beta-prop"/>
</dbReference>
<dbReference type="Gene3D" id="2.70.70.10">
    <property type="entry name" value="Glucose Permease (Domain IIA)"/>
    <property type="match status" value="1"/>
</dbReference>
<evidence type="ECO:0000256" key="2">
    <source>
        <dbReference type="SAM" id="SignalP"/>
    </source>
</evidence>
<dbReference type="InterPro" id="IPR011055">
    <property type="entry name" value="Dup_hybrid_motif"/>
</dbReference>
<feature type="domain" description="PLL-like beta propeller" evidence="4">
    <location>
        <begin position="357"/>
        <end position="602"/>
    </location>
</feature>
<reference evidence="5 6" key="1">
    <citation type="submission" date="2020-10" db="EMBL/GenBank/DDBJ databases">
        <title>Ca. Dormibacterota MAGs.</title>
        <authorList>
            <person name="Montgomery K."/>
        </authorList>
    </citation>
    <scope>NUCLEOTIDE SEQUENCE [LARGE SCALE GENOMIC DNA]</scope>
    <source>
        <strain evidence="5">SC8811_S16_3</strain>
    </source>
</reference>
<evidence type="ECO:0000256" key="1">
    <source>
        <dbReference type="SAM" id="MobiDB-lite"/>
    </source>
</evidence>
<dbReference type="Proteomes" id="UP000620075">
    <property type="component" value="Unassembled WGS sequence"/>
</dbReference>
<dbReference type="InterPro" id="IPR050570">
    <property type="entry name" value="Cell_wall_metabolism_enzyme"/>
</dbReference>
<protein>
    <submittedName>
        <fullName evidence="5">M23 family metallopeptidase</fullName>
    </submittedName>
</protein>
<dbReference type="PANTHER" id="PTHR21666">
    <property type="entry name" value="PEPTIDASE-RELATED"/>
    <property type="match status" value="1"/>
</dbReference>
<dbReference type="Pfam" id="PF26607">
    <property type="entry name" value="DUF8189"/>
    <property type="match status" value="1"/>
</dbReference>
<dbReference type="AlphaFoldDB" id="A0A934K8K5"/>
<accession>A0A934K8K5</accession>
<evidence type="ECO:0000313" key="5">
    <source>
        <dbReference type="EMBL" id="MBJ7602472.1"/>
    </source>
</evidence>
<feature type="compositionally biased region" description="Pro residues" evidence="1">
    <location>
        <begin position="34"/>
        <end position="52"/>
    </location>
</feature>
<dbReference type="Pfam" id="PF01551">
    <property type="entry name" value="Peptidase_M23"/>
    <property type="match status" value="1"/>
</dbReference>
<feature type="signal peptide" evidence="2">
    <location>
        <begin position="1"/>
        <end position="31"/>
    </location>
</feature>
<dbReference type="Gene3D" id="2.120.10.70">
    <property type="entry name" value="Fucose-specific lectin"/>
    <property type="match status" value="1"/>
</dbReference>
<dbReference type="SUPFAM" id="SSF89372">
    <property type="entry name" value="Fucose-specific lectin"/>
    <property type="match status" value="1"/>
</dbReference>
<sequence>MGSFSRLRTIVTIPLLLSASLIVLSTGSASSAPSPTPIGRPPEHPAPPPPPGHVSKPSDQIAHPNPQRNKPNGAPSGGVAAFLTRPYWHRHVVTSVFDHCNPDYSVDGRICDTDGNVALSSNGSDPTFSRGYALHPGAGDYIYYDGHNGWDVALNYEPVLAAADGTVTEAAWDDGFGISILIDHGNGFSTRYSHLSQLQVSLAQHVGRGQQIAISGNTGNSTGPHLHFGLYINSSWTAIDPYGYNGPGADPWPADVGDVWITGNPQDPGSTNPFAFGPATGSPSLLVNPDGHLEAFGRSQSGAIVHSWEGAWGSWSLLASGGPAMLTAPATALNQDGRGEVFATGSDGAVYHTWQPSWPAWGVLATNPAGVAFTGQPAAARNPDGRLEVFVRGRDGSPWHLWQLTPNGGWSGWASLGGSLSQDPIVGQNADGHLEVFGVGTDSAIYHTWLTNHDWAPWQSFGGQSLSKVGAARNSSGTLEIFVLGSDRQLYHQWQLSPATGGWTSWFAFGAAPSGDSQGDPAVTTTPQGALDVFVRGGDNSVWHALQPNWSAWYSLGGITVASPVAAQEQRPITTVWVNGSGYGMYENYRTSSWSGWTPRAGN</sequence>
<name>A0A934K8K5_9BACT</name>
<dbReference type="GO" id="GO:0004222">
    <property type="term" value="F:metalloendopeptidase activity"/>
    <property type="evidence" value="ECO:0007669"/>
    <property type="project" value="TreeGrafter"/>
</dbReference>
<gene>
    <name evidence="5" type="ORF">JF888_04655</name>
</gene>